<dbReference type="AlphaFoldDB" id="A0A4P7GRF7"/>
<proteinExistence type="predicted"/>
<accession>A0A4P7GRF7</accession>
<feature type="transmembrane region" description="Helical" evidence="1">
    <location>
        <begin position="83"/>
        <end position="102"/>
    </location>
</feature>
<dbReference type="Proteomes" id="UP000294894">
    <property type="component" value="Chromosome"/>
</dbReference>
<name>A0A4P7GRF7_9ACTN</name>
<dbReference type="KEGG" id="noy:EXE57_10295"/>
<organism evidence="2 3">
    <name type="scientific">Nocardioides euryhalodurans</name>
    <dbReference type="NCBI Taxonomy" id="2518370"/>
    <lineage>
        <taxon>Bacteria</taxon>
        <taxon>Bacillati</taxon>
        <taxon>Actinomycetota</taxon>
        <taxon>Actinomycetes</taxon>
        <taxon>Propionibacteriales</taxon>
        <taxon>Nocardioidaceae</taxon>
        <taxon>Nocardioides</taxon>
    </lineage>
</organism>
<reference evidence="2 3" key="1">
    <citation type="submission" date="2019-03" db="EMBL/GenBank/DDBJ databases">
        <title>Three New Species of Nocardioides, Nocardioides euryhalodurans sp. nov., Nocardioides seonyuensis sp. nov. and Nocardioides eburneoflavus sp. nov., Iolated from Soil.</title>
        <authorList>
            <person name="Roh S.G."/>
            <person name="Lee C."/>
            <person name="Kim M.-K."/>
            <person name="Kim S.B."/>
        </authorList>
    </citation>
    <scope>NUCLEOTIDE SEQUENCE [LARGE SCALE GENOMIC DNA]</scope>
    <source>
        <strain evidence="2 3">MMS17-SY117</strain>
    </source>
</reference>
<keyword evidence="3" id="KW-1185">Reference proteome</keyword>
<dbReference type="OrthoDB" id="3790202at2"/>
<evidence type="ECO:0000313" key="2">
    <source>
        <dbReference type="EMBL" id="QBR94437.1"/>
    </source>
</evidence>
<feature type="transmembrane region" description="Helical" evidence="1">
    <location>
        <begin position="20"/>
        <end position="41"/>
    </location>
</feature>
<dbReference type="EMBL" id="CP038267">
    <property type="protein sequence ID" value="QBR94437.1"/>
    <property type="molecule type" value="Genomic_DNA"/>
</dbReference>
<gene>
    <name evidence="2" type="ORF">EXE57_10295</name>
</gene>
<keyword evidence="1" id="KW-0812">Transmembrane</keyword>
<keyword evidence="1" id="KW-1133">Transmembrane helix</keyword>
<sequence length="110" mass="11212">MVAVGSFMPWLDTVVGTVSGARGAGLWTFYAAMLGLAGALVPVRSLAVVQGAVLALVASVLPVWQLVHVYSMVGTAGWMPGPGLVLVLGGGVLAAVAVRQMATAPWPSRR</sequence>
<evidence type="ECO:0000313" key="3">
    <source>
        <dbReference type="Proteomes" id="UP000294894"/>
    </source>
</evidence>
<keyword evidence="1" id="KW-0472">Membrane</keyword>
<feature type="transmembrane region" description="Helical" evidence="1">
    <location>
        <begin position="53"/>
        <end position="71"/>
    </location>
</feature>
<protein>
    <submittedName>
        <fullName evidence="2">Uncharacterized protein</fullName>
    </submittedName>
</protein>
<evidence type="ECO:0000256" key="1">
    <source>
        <dbReference type="SAM" id="Phobius"/>
    </source>
</evidence>